<keyword evidence="3" id="KW-0677">Repeat</keyword>
<reference evidence="8 9" key="1">
    <citation type="journal article" date="2016" name="G3 (Bethesda)">
        <title>First Draft Assembly and Annotation of the Genome of a California Endemic Oak Quercus lobata Nee (Fagaceae).</title>
        <authorList>
            <person name="Sork V.L."/>
            <person name="Fitz-Gibbon S.T."/>
            <person name="Puiu D."/>
            <person name="Crepeau M."/>
            <person name="Gugger P.F."/>
            <person name="Sherman R."/>
            <person name="Stevens K."/>
            <person name="Langley C.H."/>
            <person name="Pellegrini M."/>
            <person name="Salzberg S.L."/>
        </authorList>
    </citation>
    <scope>NUCLEOTIDE SEQUENCE [LARGE SCALE GENOMIC DNA]</scope>
    <source>
        <strain evidence="8 9">cv. SW786</strain>
    </source>
</reference>
<dbReference type="GO" id="GO:2000001">
    <property type="term" value="P:regulation of DNA damage checkpoint"/>
    <property type="evidence" value="ECO:0007669"/>
    <property type="project" value="TreeGrafter"/>
</dbReference>
<proteinExistence type="inferred from homology"/>
<evidence type="ECO:0000256" key="4">
    <source>
        <dbReference type="ARBA" id="ARBA00022763"/>
    </source>
</evidence>
<sequence>MASSQKLTEYNRKRLDNIRHNDEMMAPLKVHSKATELSTASSKRQRPVKKKTKTQTPIATRRSLRAQGMPPDDTVKAISQSNSNTSPMLDLGPLSMRDAYRGTASDKLLMERILRFSKKLHEEFEFNCGDSIKGVCESGIGSSLELNSLSLNPENIARVVSGRITDLRYDDEEDDGLHLYDPRHCVISEISIHQHSFSKVEIDAQFFTSNIRISVTEFGNGKDSTDSFTYALLWLEVNWKSVGSCELVFSSYIAKLWVWGTVVEVGFQQGDPLSPLLFVFVVEALSRMLSRSEEDDTLIMCDAPVLMSYLCCTLLLFGKSLWVENKFGQILMVPMGEIEDMGALADIIGCKVLNLPLKHLGFYLGAHFKVLAIWHIFLNVWRSSWQGGRIGDLAFDDLQPSLVREMTTGFWSRDKSFLGGRLLPIFTSCYLGFIRLMDAEKEVFDLVHSSDDVKCLYFSEGHGGLNIWDERIGKCSTQWNLHEHRINSIDFNSENYNIMSTSSSNGTACIWDLRSIIVDQPKTLKKVSH</sequence>
<evidence type="ECO:0000313" key="8">
    <source>
        <dbReference type="EnsemblPlants" id="QL05p007856:mrna"/>
    </source>
</evidence>
<dbReference type="Gene3D" id="2.130.10.10">
    <property type="entry name" value="YVTN repeat-like/Quinoprotein amine dehydrogenase"/>
    <property type="match status" value="1"/>
</dbReference>
<protein>
    <submittedName>
        <fullName evidence="8">Uncharacterized protein</fullName>
    </submittedName>
</protein>
<dbReference type="PANTHER" id="PTHR14773:SF0">
    <property type="entry name" value="WD REPEAT-CONTAINING PROTEIN 76"/>
    <property type="match status" value="1"/>
</dbReference>
<dbReference type="PANTHER" id="PTHR14773">
    <property type="entry name" value="WD REPEAT-CONTAINING PROTEIN 76"/>
    <property type="match status" value="1"/>
</dbReference>
<dbReference type="SUPFAM" id="SSF50978">
    <property type="entry name" value="WD40 repeat-like"/>
    <property type="match status" value="1"/>
</dbReference>
<keyword evidence="9" id="KW-1185">Reference proteome</keyword>
<dbReference type="InterPro" id="IPR019775">
    <property type="entry name" value="WD40_repeat_CS"/>
</dbReference>
<dbReference type="PROSITE" id="PS00678">
    <property type="entry name" value="WD_REPEATS_1"/>
    <property type="match status" value="1"/>
</dbReference>
<evidence type="ECO:0000256" key="3">
    <source>
        <dbReference type="ARBA" id="ARBA00022737"/>
    </source>
</evidence>
<reference evidence="8" key="2">
    <citation type="submission" date="2021-01" db="UniProtKB">
        <authorList>
            <consortium name="EnsemblPlants"/>
        </authorList>
    </citation>
    <scope>IDENTIFICATION</scope>
</reference>
<comment type="similarity">
    <text evidence="1">Belongs to the WD repeat DDB2/WDR76 family.</text>
</comment>
<dbReference type="InterPro" id="IPR001680">
    <property type="entry name" value="WD40_rpt"/>
</dbReference>
<dbReference type="GO" id="GO:0005634">
    <property type="term" value="C:nucleus"/>
    <property type="evidence" value="ECO:0007669"/>
    <property type="project" value="TreeGrafter"/>
</dbReference>
<keyword evidence="4" id="KW-0227">DNA damage</keyword>
<keyword evidence="2 6" id="KW-0853">WD repeat</keyword>
<feature type="compositionally biased region" description="Basic and acidic residues" evidence="7">
    <location>
        <begin position="9"/>
        <end position="23"/>
    </location>
</feature>
<evidence type="ECO:0000256" key="6">
    <source>
        <dbReference type="PROSITE-ProRule" id="PRU00221"/>
    </source>
</evidence>
<dbReference type="InParanoid" id="A0A7N2R471"/>
<feature type="compositionally biased region" description="Basic residues" evidence="7">
    <location>
        <begin position="43"/>
        <end position="53"/>
    </location>
</feature>
<dbReference type="GO" id="GO:0003677">
    <property type="term" value="F:DNA binding"/>
    <property type="evidence" value="ECO:0007669"/>
    <property type="project" value="UniProtKB-KW"/>
</dbReference>
<evidence type="ECO:0000256" key="5">
    <source>
        <dbReference type="ARBA" id="ARBA00023125"/>
    </source>
</evidence>
<dbReference type="EnsemblPlants" id="QL05p007856:mrna">
    <property type="protein sequence ID" value="QL05p007856:mrna"/>
    <property type="gene ID" value="QL05p007856"/>
</dbReference>
<dbReference type="EMBL" id="LRBV02000005">
    <property type="status" value="NOT_ANNOTATED_CDS"/>
    <property type="molecule type" value="Genomic_DNA"/>
</dbReference>
<dbReference type="PROSITE" id="PS50082">
    <property type="entry name" value="WD_REPEATS_2"/>
    <property type="match status" value="1"/>
</dbReference>
<dbReference type="AlphaFoldDB" id="A0A7N2R471"/>
<evidence type="ECO:0000256" key="2">
    <source>
        <dbReference type="ARBA" id="ARBA00022574"/>
    </source>
</evidence>
<dbReference type="GO" id="GO:0006974">
    <property type="term" value="P:DNA damage response"/>
    <property type="evidence" value="ECO:0007669"/>
    <property type="project" value="UniProtKB-KW"/>
</dbReference>
<dbReference type="InterPro" id="IPR015943">
    <property type="entry name" value="WD40/YVTN_repeat-like_dom_sf"/>
</dbReference>
<dbReference type="Gramene" id="QL05p007856:mrna">
    <property type="protein sequence ID" value="QL05p007856:mrna"/>
    <property type="gene ID" value="QL05p007856"/>
</dbReference>
<accession>A0A7N2R471</accession>
<evidence type="ECO:0000256" key="1">
    <source>
        <dbReference type="ARBA" id="ARBA00005434"/>
    </source>
</evidence>
<dbReference type="SMART" id="SM00320">
    <property type="entry name" value="WD40"/>
    <property type="match status" value="1"/>
</dbReference>
<evidence type="ECO:0000256" key="7">
    <source>
        <dbReference type="SAM" id="MobiDB-lite"/>
    </source>
</evidence>
<name>A0A7N2R471_QUELO</name>
<dbReference type="InterPro" id="IPR036322">
    <property type="entry name" value="WD40_repeat_dom_sf"/>
</dbReference>
<keyword evidence="5" id="KW-0238">DNA-binding</keyword>
<dbReference type="InterPro" id="IPR050853">
    <property type="entry name" value="WD_repeat_DNA-damage-binding"/>
</dbReference>
<feature type="repeat" description="WD" evidence="6">
    <location>
        <begin position="479"/>
        <end position="515"/>
    </location>
</feature>
<evidence type="ECO:0000313" key="9">
    <source>
        <dbReference type="Proteomes" id="UP000594261"/>
    </source>
</evidence>
<organism evidence="8 9">
    <name type="scientific">Quercus lobata</name>
    <name type="common">Valley oak</name>
    <dbReference type="NCBI Taxonomy" id="97700"/>
    <lineage>
        <taxon>Eukaryota</taxon>
        <taxon>Viridiplantae</taxon>
        <taxon>Streptophyta</taxon>
        <taxon>Embryophyta</taxon>
        <taxon>Tracheophyta</taxon>
        <taxon>Spermatophyta</taxon>
        <taxon>Magnoliopsida</taxon>
        <taxon>eudicotyledons</taxon>
        <taxon>Gunneridae</taxon>
        <taxon>Pentapetalae</taxon>
        <taxon>rosids</taxon>
        <taxon>fabids</taxon>
        <taxon>Fagales</taxon>
        <taxon>Fagaceae</taxon>
        <taxon>Quercus</taxon>
    </lineage>
</organism>
<dbReference type="Proteomes" id="UP000594261">
    <property type="component" value="Chromosome 5"/>
</dbReference>
<feature type="region of interest" description="Disordered" evidence="7">
    <location>
        <begin position="1"/>
        <end position="57"/>
    </location>
</feature>